<feature type="transmembrane region" description="Helical" evidence="2">
    <location>
        <begin position="135"/>
        <end position="152"/>
    </location>
</feature>
<dbReference type="RefSeq" id="WP_204286337.1">
    <property type="nucleotide sequence ID" value="NZ_BAABEJ010000013.1"/>
</dbReference>
<dbReference type="EMBL" id="BOOB01000024">
    <property type="protein sequence ID" value="GIH33318.1"/>
    <property type="molecule type" value="Genomic_DNA"/>
</dbReference>
<evidence type="ECO:0000256" key="1">
    <source>
        <dbReference type="SAM" id="MobiDB-lite"/>
    </source>
</evidence>
<keyword evidence="2" id="KW-0812">Transmembrane</keyword>
<organism evidence="3 4">
    <name type="scientific">Microbispora amethystogenes</name>
    <dbReference type="NCBI Taxonomy" id="1427754"/>
    <lineage>
        <taxon>Bacteria</taxon>
        <taxon>Bacillati</taxon>
        <taxon>Actinomycetota</taxon>
        <taxon>Actinomycetes</taxon>
        <taxon>Streptosporangiales</taxon>
        <taxon>Streptosporangiaceae</taxon>
        <taxon>Microbispora</taxon>
    </lineage>
</organism>
<feature type="region of interest" description="Disordered" evidence="1">
    <location>
        <begin position="1"/>
        <end position="22"/>
    </location>
</feature>
<gene>
    <name evidence="3" type="ORF">Mam01_34820</name>
</gene>
<keyword evidence="2" id="KW-0472">Membrane</keyword>
<protein>
    <submittedName>
        <fullName evidence="3">Membrane protein</fullName>
    </submittedName>
</protein>
<name>A0ABQ4FEZ9_9ACTN</name>
<proteinExistence type="predicted"/>
<evidence type="ECO:0000313" key="4">
    <source>
        <dbReference type="Proteomes" id="UP000651728"/>
    </source>
</evidence>
<feature type="transmembrane region" description="Helical" evidence="2">
    <location>
        <begin position="164"/>
        <end position="189"/>
    </location>
</feature>
<evidence type="ECO:0000256" key="2">
    <source>
        <dbReference type="SAM" id="Phobius"/>
    </source>
</evidence>
<feature type="transmembrane region" description="Helical" evidence="2">
    <location>
        <begin position="111"/>
        <end position="128"/>
    </location>
</feature>
<dbReference type="Proteomes" id="UP000651728">
    <property type="component" value="Unassembled WGS sequence"/>
</dbReference>
<evidence type="ECO:0000313" key="3">
    <source>
        <dbReference type="EMBL" id="GIH33318.1"/>
    </source>
</evidence>
<accession>A0ABQ4FEZ9</accession>
<keyword evidence="4" id="KW-1185">Reference proteome</keyword>
<keyword evidence="2" id="KW-1133">Transmembrane helix</keyword>
<comment type="caution">
    <text evidence="3">The sequence shown here is derived from an EMBL/GenBank/DDBJ whole genome shotgun (WGS) entry which is preliminary data.</text>
</comment>
<sequence>MAITEGRNRRNHNLHPAAPTVPVTVPAPRANDETLLAATGAGPVRYVWAAARIAIGWVFLWAFLDKLFGWGFATPAAKAWINGGSPTTGFLKGTADRTFGDLFGALAGQAWVDWLFMTGLLGIGAALILGVGMRIAAAAGGLLLVMMWAAELPLTTNPFMDEHIVYAIVLAGLALGGAGATFGLGRIWAATPLVRRFPILK</sequence>
<reference evidence="3 4" key="1">
    <citation type="submission" date="2021-01" db="EMBL/GenBank/DDBJ databases">
        <title>Whole genome shotgun sequence of Microbispora amethystogenes NBRC 101907.</title>
        <authorList>
            <person name="Komaki H."/>
            <person name="Tamura T."/>
        </authorList>
    </citation>
    <scope>NUCLEOTIDE SEQUENCE [LARGE SCALE GENOMIC DNA]</scope>
    <source>
        <strain evidence="3 4">NBRC 101907</strain>
    </source>
</reference>